<evidence type="ECO:0000313" key="3">
    <source>
        <dbReference type="Proteomes" id="UP000305067"/>
    </source>
</evidence>
<evidence type="ECO:0000313" key="2">
    <source>
        <dbReference type="EMBL" id="TFL01901.1"/>
    </source>
</evidence>
<protein>
    <submittedName>
        <fullName evidence="2">Uncharacterized protein</fullName>
    </submittedName>
</protein>
<feature type="region of interest" description="Disordered" evidence="1">
    <location>
        <begin position="70"/>
        <end position="149"/>
    </location>
</feature>
<sequence length="405" mass="43658">MTFTEDYLTTPGQSSPRKSSRQGFPKRLSNSSLRVANDDDEGNPSNGRFSLAHELAVALMPEPSAGSRLLAEEFGIEYDEGAEGIDEHVHPSGPPPDQDLDSLSADSSSTFLDGPHSPSQRSATPENEKDPETPLPEQNPMDTLSENLESTNTLLAHLRQLDTTASTSSSRTTTSSPSTSVHNQPALEKAAADVIRHLNDTTRDREGQLRELLEYDREFRKIAGEVGGDDVLGGLDDLEVAGAEGGDANNIEKAQYASQSSRHTRTATEDSVPTTPTSPVASKKAHQLGDFAPQLASLRSSTTSLLSSLSIISDQTQVNSAATTDAGRKIRALKNKLGGWRADWDLAEQSRLRIEKWEVGIVDDTSNSALFPQVNGRKFVDEHLRAFSLALEDAAIKTDAIAARA</sequence>
<reference evidence="2 3" key="1">
    <citation type="journal article" date="2019" name="Nat. Ecol. Evol.">
        <title>Megaphylogeny resolves global patterns of mushroom evolution.</title>
        <authorList>
            <person name="Varga T."/>
            <person name="Krizsan K."/>
            <person name="Foldi C."/>
            <person name="Dima B."/>
            <person name="Sanchez-Garcia M."/>
            <person name="Sanchez-Ramirez S."/>
            <person name="Szollosi G.J."/>
            <person name="Szarkandi J.G."/>
            <person name="Papp V."/>
            <person name="Albert L."/>
            <person name="Andreopoulos W."/>
            <person name="Angelini C."/>
            <person name="Antonin V."/>
            <person name="Barry K.W."/>
            <person name="Bougher N.L."/>
            <person name="Buchanan P."/>
            <person name="Buyck B."/>
            <person name="Bense V."/>
            <person name="Catcheside P."/>
            <person name="Chovatia M."/>
            <person name="Cooper J."/>
            <person name="Damon W."/>
            <person name="Desjardin D."/>
            <person name="Finy P."/>
            <person name="Geml J."/>
            <person name="Haridas S."/>
            <person name="Hughes K."/>
            <person name="Justo A."/>
            <person name="Karasinski D."/>
            <person name="Kautmanova I."/>
            <person name="Kiss B."/>
            <person name="Kocsube S."/>
            <person name="Kotiranta H."/>
            <person name="LaButti K.M."/>
            <person name="Lechner B.E."/>
            <person name="Liimatainen K."/>
            <person name="Lipzen A."/>
            <person name="Lukacs Z."/>
            <person name="Mihaltcheva S."/>
            <person name="Morgado L.N."/>
            <person name="Niskanen T."/>
            <person name="Noordeloos M.E."/>
            <person name="Ohm R.A."/>
            <person name="Ortiz-Santana B."/>
            <person name="Ovrebo C."/>
            <person name="Racz N."/>
            <person name="Riley R."/>
            <person name="Savchenko A."/>
            <person name="Shiryaev A."/>
            <person name="Soop K."/>
            <person name="Spirin V."/>
            <person name="Szebenyi C."/>
            <person name="Tomsovsky M."/>
            <person name="Tulloss R.E."/>
            <person name="Uehling J."/>
            <person name="Grigoriev I.V."/>
            <person name="Vagvolgyi C."/>
            <person name="Papp T."/>
            <person name="Martin F.M."/>
            <person name="Miettinen O."/>
            <person name="Hibbett D.S."/>
            <person name="Nagy L.G."/>
        </authorList>
    </citation>
    <scope>NUCLEOTIDE SEQUENCE [LARGE SCALE GENOMIC DNA]</scope>
    <source>
        <strain evidence="2 3">CBS 309.79</strain>
    </source>
</reference>
<gene>
    <name evidence="2" type="ORF">BDV98DRAFT_566377</name>
</gene>
<feature type="compositionally biased region" description="Polar residues" evidence="1">
    <location>
        <begin position="140"/>
        <end position="149"/>
    </location>
</feature>
<dbReference type="AlphaFoldDB" id="A0A5C3QN20"/>
<feature type="region of interest" description="Disordered" evidence="1">
    <location>
        <begin position="162"/>
        <end position="185"/>
    </location>
</feature>
<feature type="region of interest" description="Disordered" evidence="1">
    <location>
        <begin position="255"/>
        <end position="282"/>
    </location>
</feature>
<keyword evidence="3" id="KW-1185">Reference proteome</keyword>
<feature type="compositionally biased region" description="Polar residues" evidence="1">
    <location>
        <begin position="269"/>
        <end position="280"/>
    </location>
</feature>
<dbReference type="Proteomes" id="UP000305067">
    <property type="component" value="Unassembled WGS sequence"/>
</dbReference>
<proteinExistence type="predicted"/>
<evidence type="ECO:0000256" key="1">
    <source>
        <dbReference type="SAM" id="MobiDB-lite"/>
    </source>
</evidence>
<accession>A0A5C3QN20</accession>
<feature type="region of interest" description="Disordered" evidence="1">
    <location>
        <begin position="1"/>
        <end position="48"/>
    </location>
</feature>
<dbReference type="OrthoDB" id="3364905at2759"/>
<name>A0A5C3QN20_9AGAR</name>
<feature type="compositionally biased region" description="Low complexity" evidence="1">
    <location>
        <begin position="163"/>
        <end position="180"/>
    </location>
</feature>
<organism evidence="2 3">
    <name type="scientific">Pterulicium gracile</name>
    <dbReference type="NCBI Taxonomy" id="1884261"/>
    <lineage>
        <taxon>Eukaryota</taxon>
        <taxon>Fungi</taxon>
        <taxon>Dikarya</taxon>
        <taxon>Basidiomycota</taxon>
        <taxon>Agaricomycotina</taxon>
        <taxon>Agaricomycetes</taxon>
        <taxon>Agaricomycetidae</taxon>
        <taxon>Agaricales</taxon>
        <taxon>Pleurotineae</taxon>
        <taxon>Pterulaceae</taxon>
        <taxon>Pterulicium</taxon>
    </lineage>
</organism>
<feature type="compositionally biased region" description="Acidic residues" evidence="1">
    <location>
        <begin position="74"/>
        <end position="84"/>
    </location>
</feature>
<dbReference type="EMBL" id="ML178823">
    <property type="protein sequence ID" value="TFL01901.1"/>
    <property type="molecule type" value="Genomic_DNA"/>
</dbReference>